<dbReference type="PROSITE" id="PS50045">
    <property type="entry name" value="SIGMA54_INTERACT_4"/>
    <property type="match status" value="1"/>
</dbReference>
<reference evidence="4 5" key="1">
    <citation type="submission" date="2024-01" db="EMBL/GenBank/DDBJ databases">
        <authorList>
            <person name="Allen C."/>
            <person name="Tagirdzhanova G."/>
        </authorList>
    </citation>
    <scope>NUCLEOTIDE SEQUENCE [LARGE SCALE GENOMIC DNA]</scope>
</reference>
<evidence type="ECO:0000313" key="4">
    <source>
        <dbReference type="EMBL" id="CAK7210632.1"/>
    </source>
</evidence>
<feature type="domain" description="Sigma-54 factor interaction" evidence="3">
    <location>
        <begin position="1"/>
        <end position="192"/>
    </location>
</feature>
<evidence type="ECO:0000313" key="5">
    <source>
        <dbReference type="Proteomes" id="UP001642405"/>
    </source>
</evidence>
<organism evidence="4 5">
    <name type="scientific">Sporothrix curviconia</name>
    <dbReference type="NCBI Taxonomy" id="1260050"/>
    <lineage>
        <taxon>Eukaryota</taxon>
        <taxon>Fungi</taxon>
        <taxon>Dikarya</taxon>
        <taxon>Ascomycota</taxon>
        <taxon>Pezizomycotina</taxon>
        <taxon>Sordariomycetes</taxon>
        <taxon>Sordariomycetidae</taxon>
        <taxon>Ophiostomatales</taxon>
        <taxon>Ophiostomataceae</taxon>
        <taxon>Sporothrix</taxon>
    </lineage>
</organism>
<comment type="similarity">
    <text evidence="1">Belongs to the ATG16 family.</text>
</comment>
<evidence type="ECO:0000256" key="2">
    <source>
        <dbReference type="SAM" id="Coils"/>
    </source>
</evidence>
<evidence type="ECO:0000256" key="1">
    <source>
        <dbReference type="ARBA" id="ARBA00005331"/>
    </source>
</evidence>
<dbReference type="InterPro" id="IPR013923">
    <property type="entry name" value="Autophagy-rel_prot_16_dom"/>
</dbReference>
<name>A0ABP0ATP4_9PEZI</name>
<dbReference type="Pfam" id="PF08614">
    <property type="entry name" value="ATG16"/>
    <property type="match status" value="1"/>
</dbReference>
<dbReference type="Gene3D" id="1.20.5.170">
    <property type="match status" value="1"/>
</dbReference>
<proteinExistence type="inferred from homology"/>
<dbReference type="Proteomes" id="UP001642405">
    <property type="component" value="Unassembled WGS sequence"/>
</dbReference>
<keyword evidence="2" id="KW-0175">Coiled coil</keyword>
<sequence length="200" mass="22309">MPNWRDEYLASIEAADATDPASSLLIAACSTLQDQVAALQAENALLRSSPGAAAAAVSKERHGDAEAYRSDAQLRVDLTEALRSQGKFESRLKAAQQELETLRIKTRNDAKSIRTLTAERNALAIKVRDRDEELHGKSKLVEDVQDELIALNLQLNIAEQQRDKIKKENKDLVDRWMRRMGQEAEAMNLANEPFIAKRGT</sequence>
<dbReference type="CDD" id="cd22887">
    <property type="entry name" value="Atg16_CCD"/>
    <property type="match status" value="1"/>
</dbReference>
<protein>
    <submittedName>
        <fullName evidence="4">Autophagy protein 16, interacts with Atg12p-Atg5p</fullName>
    </submittedName>
</protein>
<feature type="coiled-coil region" evidence="2">
    <location>
        <begin position="141"/>
        <end position="175"/>
    </location>
</feature>
<evidence type="ECO:0000259" key="3">
    <source>
        <dbReference type="PROSITE" id="PS50045"/>
    </source>
</evidence>
<gene>
    <name evidence="4" type="primary">ATG16</name>
    <name evidence="4" type="ORF">SCUCBS95973_000854</name>
</gene>
<accession>A0ABP0ATP4</accession>
<comment type="caution">
    <text evidence="4">The sequence shown here is derived from an EMBL/GenBank/DDBJ whole genome shotgun (WGS) entry which is preliminary data.</text>
</comment>
<keyword evidence="5" id="KW-1185">Reference proteome</keyword>
<dbReference type="EMBL" id="CAWUHB010000003">
    <property type="protein sequence ID" value="CAK7210632.1"/>
    <property type="molecule type" value="Genomic_DNA"/>
</dbReference>
<dbReference type="InterPro" id="IPR002078">
    <property type="entry name" value="Sigma_54_int"/>
</dbReference>